<comment type="similarity">
    <text evidence="1 5">Belongs to the acetyltransferase family. RimI subfamily.</text>
</comment>
<reference evidence="7 8" key="1">
    <citation type="journal article" date="2016" name="Nat. Commun.">
        <title>Thousands of microbial genomes shed light on interconnected biogeochemical processes in an aquifer system.</title>
        <authorList>
            <person name="Anantharaman K."/>
            <person name="Brown C.T."/>
            <person name="Hug L.A."/>
            <person name="Sharon I."/>
            <person name="Castelle C.J."/>
            <person name="Probst A.J."/>
            <person name="Thomas B.C."/>
            <person name="Singh A."/>
            <person name="Wilkins M.J."/>
            <person name="Karaoz U."/>
            <person name="Brodie E.L."/>
            <person name="Williams K.H."/>
            <person name="Hubbard S.S."/>
            <person name="Banfield J.F."/>
        </authorList>
    </citation>
    <scope>NUCLEOTIDE SEQUENCE [LARGE SCALE GENOMIC DNA]</scope>
</reference>
<comment type="subcellular location">
    <subcellularLocation>
        <location evidence="5">Cytoplasm</location>
    </subcellularLocation>
</comment>
<evidence type="ECO:0000313" key="8">
    <source>
        <dbReference type="Proteomes" id="UP000176938"/>
    </source>
</evidence>
<dbReference type="EC" id="2.3.1.266" evidence="5"/>
<sequence length="137" mass="15403">MLNIAPLKEEDIAAVVAIESLSFSAPKEEAIFKSDQNKYLVAREDGEIIGYIGVEKISGEIHVINMAVAPEHRNQGIGNKLMEKILNNIDVFFLEVRASNLAAQGLYEKFGFKKVGVRRRYYSNNGEDACLMRREPK</sequence>
<evidence type="ECO:0000256" key="5">
    <source>
        <dbReference type="RuleBase" id="RU363094"/>
    </source>
</evidence>
<protein>
    <recommendedName>
        <fullName evidence="5">[Ribosomal protein bS18]-alanine N-acetyltransferase</fullName>
        <ecNumber evidence="5">2.3.1.266</ecNumber>
    </recommendedName>
</protein>
<evidence type="ECO:0000259" key="6">
    <source>
        <dbReference type="PROSITE" id="PS51186"/>
    </source>
</evidence>
<keyword evidence="2 5" id="KW-0963">Cytoplasm</keyword>
<comment type="function">
    <text evidence="5">Acetylates the N-terminal alanine of ribosomal protein bS18.</text>
</comment>
<dbReference type="InterPro" id="IPR006464">
    <property type="entry name" value="AcTrfase_RimI/Ard1"/>
</dbReference>
<keyword evidence="4" id="KW-0012">Acyltransferase</keyword>
<dbReference type="GO" id="GO:0008999">
    <property type="term" value="F:protein-N-terminal-alanine acetyltransferase activity"/>
    <property type="evidence" value="ECO:0007669"/>
    <property type="project" value="UniProtKB-EC"/>
</dbReference>
<dbReference type="SUPFAM" id="SSF55729">
    <property type="entry name" value="Acyl-CoA N-acyltransferases (Nat)"/>
    <property type="match status" value="1"/>
</dbReference>
<dbReference type="Proteomes" id="UP000176938">
    <property type="component" value="Unassembled WGS sequence"/>
</dbReference>
<dbReference type="PANTHER" id="PTHR43420">
    <property type="entry name" value="ACETYLTRANSFERASE"/>
    <property type="match status" value="1"/>
</dbReference>
<evidence type="ECO:0000256" key="1">
    <source>
        <dbReference type="ARBA" id="ARBA00005395"/>
    </source>
</evidence>
<dbReference type="EMBL" id="METP01000048">
    <property type="protein sequence ID" value="OGC04599.1"/>
    <property type="molecule type" value="Genomic_DNA"/>
</dbReference>
<dbReference type="InterPro" id="IPR050680">
    <property type="entry name" value="YpeA/RimI_acetyltransf"/>
</dbReference>
<evidence type="ECO:0000313" key="7">
    <source>
        <dbReference type="EMBL" id="OGC04599.1"/>
    </source>
</evidence>
<organism evidence="7 8">
    <name type="scientific">candidate division WOR-1 bacterium RIFCSPLOWO2_02_FULL_46_20</name>
    <dbReference type="NCBI Taxonomy" id="1802567"/>
    <lineage>
        <taxon>Bacteria</taxon>
        <taxon>Bacillati</taxon>
        <taxon>Saganbacteria</taxon>
    </lineage>
</organism>
<proteinExistence type="inferred from homology"/>
<dbReference type="PANTHER" id="PTHR43420:SF44">
    <property type="entry name" value="ACETYLTRANSFERASE YPEA"/>
    <property type="match status" value="1"/>
</dbReference>
<accession>A0A1F4R8V0</accession>
<dbReference type="Pfam" id="PF00583">
    <property type="entry name" value="Acetyltransf_1"/>
    <property type="match status" value="1"/>
</dbReference>
<gene>
    <name evidence="7" type="ORF">A3H38_02910</name>
</gene>
<keyword evidence="3 7" id="KW-0808">Transferase</keyword>
<evidence type="ECO:0000256" key="2">
    <source>
        <dbReference type="ARBA" id="ARBA00022490"/>
    </source>
</evidence>
<feature type="domain" description="N-acetyltransferase" evidence="6">
    <location>
        <begin position="2"/>
        <end position="137"/>
    </location>
</feature>
<dbReference type="PROSITE" id="PS51186">
    <property type="entry name" value="GNAT"/>
    <property type="match status" value="1"/>
</dbReference>
<name>A0A1F4R8V0_UNCSA</name>
<dbReference type="AlphaFoldDB" id="A0A1F4R8V0"/>
<comment type="catalytic activity">
    <reaction evidence="5">
        <text>N-terminal L-alanyl-[ribosomal protein bS18] + acetyl-CoA = N-terminal N(alpha)-acetyl-L-alanyl-[ribosomal protein bS18] + CoA + H(+)</text>
        <dbReference type="Rhea" id="RHEA:43756"/>
        <dbReference type="Rhea" id="RHEA-COMP:10676"/>
        <dbReference type="Rhea" id="RHEA-COMP:10677"/>
        <dbReference type="ChEBI" id="CHEBI:15378"/>
        <dbReference type="ChEBI" id="CHEBI:57287"/>
        <dbReference type="ChEBI" id="CHEBI:57288"/>
        <dbReference type="ChEBI" id="CHEBI:64718"/>
        <dbReference type="ChEBI" id="CHEBI:83683"/>
        <dbReference type="EC" id="2.3.1.266"/>
    </reaction>
</comment>
<evidence type="ECO:0000256" key="3">
    <source>
        <dbReference type="ARBA" id="ARBA00022679"/>
    </source>
</evidence>
<comment type="caution">
    <text evidence="7">The sequence shown here is derived from an EMBL/GenBank/DDBJ whole genome shotgun (WGS) entry which is preliminary data.</text>
</comment>
<dbReference type="GO" id="GO:0005737">
    <property type="term" value="C:cytoplasm"/>
    <property type="evidence" value="ECO:0007669"/>
    <property type="project" value="UniProtKB-SubCell"/>
</dbReference>
<dbReference type="InterPro" id="IPR000182">
    <property type="entry name" value="GNAT_dom"/>
</dbReference>
<evidence type="ECO:0000256" key="4">
    <source>
        <dbReference type="ARBA" id="ARBA00023315"/>
    </source>
</evidence>
<dbReference type="NCBIfam" id="TIGR01575">
    <property type="entry name" value="rimI"/>
    <property type="match status" value="1"/>
</dbReference>
<dbReference type="CDD" id="cd04301">
    <property type="entry name" value="NAT_SF"/>
    <property type="match status" value="1"/>
</dbReference>
<dbReference type="InterPro" id="IPR016181">
    <property type="entry name" value="Acyl_CoA_acyltransferase"/>
</dbReference>
<dbReference type="Gene3D" id="3.40.630.30">
    <property type="match status" value="1"/>
</dbReference>